<dbReference type="Pfam" id="PF00069">
    <property type="entry name" value="Pkinase"/>
    <property type="match status" value="1"/>
</dbReference>
<evidence type="ECO:0000259" key="11">
    <source>
        <dbReference type="PROSITE" id="PS50011"/>
    </source>
</evidence>
<dbReference type="FunFam" id="3.30.200.20:FF:000035">
    <property type="entry name" value="Serine/threonine protein kinase Stk1"/>
    <property type="match status" value="1"/>
</dbReference>
<evidence type="ECO:0000256" key="5">
    <source>
        <dbReference type="ARBA" id="ARBA00022741"/>
    </source>
</evidence>
<evidence type="ECO:0000256" key="6">
    <source>
        <dbReference type="ARBA" id="ARBA00022777"/>
    </source>
</evidence>
<accession>A0A8J3LGI0</accession>
<dbReference type="PANTHER" id="PTHR43289">
    <property type="entry name" value="MITOGEN-ACTIVATED PROTEIN KINASE KINASE KINASE 20-RELATED"/>
    <property type="match status" value="1"/>
</dbReference>
<keyword evidence="3" id="KW-0808">Transferase</keyword>
<keyword evidence="7" id="KW-0067">ATP-binding</keyword>
<feature type="compositionally biased region" description="Low complexity" evidence="10">
    <location>
        <begin position="270"/>
        <end position="290"/>
    </location>
</feature>
<keyword evidence="13" id="KW-1185">Reference proteome</keyword>
<evidence type="ECO:0000256" key="7">
    <source>
        <dbReference type="ARBA" id="ARBA00022840"/>
    </source>
</evidence>
<keyword evidence="2" id="KW-0723">Serine/threonine-protein kinase</keyword>
<dbReference type="SUPFAM" id="SSF56112">
    <property type="entry name" value="Protein kinase-like (PK-like)"/>
    <property type="match status" value="1"/>
</dbReference>
<dbReference type="InterPro" id="IPR008271">
    <property type="entry name" value="Ser/Thr_kinase_AS"/>
</dbReference>
<dbReference type="Gene3D" id="3.30.10.20">
    <property type="match status" value="1"/>
</dbReference>
<dbReference type="EC" id="2.7.11.1" evidence="1"/>
<dbReference type="Gene3D" id="1.10.510.10">
    <property type="entry name" value="Transferase(Phosphotransferase) domain 1"/>
    <property type="match status" value="1"/>
</dbReference>
<dbReference type="InterPro" id="IPR000719">
    <property type="entry name" value="Prot_kinase_dom"/>
</dbReference>
<gene>
    <name evidence="12" type="ORF">Cme02nite_72540</name>
</gene>
<evidence type="ECO:0000256" key="4">
    <source>
        <dbReference type="ARBA" id="ARBA00022737"/>
    </source>
</evidence>
<dbReference type="GO" id="GO:0005524">
    <property type="term" value="F:ATP binding"/>
    <property type="evidence" value="ECO:0007669"/>
    <property type="project" value="UniProtKB-KW"/>
</dbReference>
<evidence type="ECO:0000256" key="1">
    <source>
        <dbReference type="ARBA" id="ARBA00012513"/>
    </source>
</evidence>
<comment type="catalytic activity">
    <reaction evidence="8">
        <text>L-threonyl-[protein] + ATP = O-phospho-L-threonyl-[protein] + ADP + H(+)</text>
        <dbReference type="Rhea" id="RHEA:46608"/>
        <dbReference type="Rhea" id="RHEA-COMP:11060"/>
        <dbReference type="Rhea" id="RHEA-COMP:11605"/>
        <dbReference type="ChEBI" id="CHEBI:15378"/>
        <dbReference type="ChEBI" id="CHEBI:30013"/>
        <dbReference type="ChEBI" id="CHEBI:30616"/>
        <dbReference type="ChEBI" id="CHEBI:61977"/>
        <dbReference type="ChEBI" id="CHEBI:456216"/>
        <dbReference type="EC" id="2.7.11.1"/>
    </reaction>
</comment>
<dbReference type="EMBL" id="BONJ01000045">
    <property type="protein sequence ID" value="GIG18922.1"/>
    <property type="molecule type" value="Genomic_DNA"/>
</dbReference>
<keyword evidence="4" id="KW-0677">Repeat</keyword>
<evidence type="ECO:0000256" key="2">
    <source>
        <dbReference type="ARBA" id="ARBA00022527"/>
    </source>
</evidence>
<keyword evidence="5" id="KW-0547">Nucleotide-binding</keyword>
<dbReference type="GO" id="GO:0045717">
    <property type="term" value="P:negative regulation of fatty acid biosynthetic process"/>
    <property type="evidence" value="ECO:0007669"/>
    <property type="project" value="UniProtKB-ARBA"/>
</dbReference>
<dbReference type="PANTHER" id="PTHR43289:SF6">
    <property type="entry name" value="SERINE_THREONINE-PROTEIN KINASE NEKL-3"/>
    <property type="match status" value="1"/>
</dbReference>
<dbReference type="RefSeq" id="WP_166388853.1">
    <property type="nucleotide sequence ID" value="NZ_BAAATT010000020.1"/>
</dbReference>
<dbReference type="Pfam" id="PF03793">
    <property type="entry name" value="PASTA"/>
    <property type="match status" value="1"/>
</dbReference>
<dbReference type="InterPro" id="IPR011009">
    <property type="entry name" value="Kinase-like_dom_sf"/>
</dbReference>
<feature type="compositionally biased region" description="Pro residues" evidence="10">
    <location>
        <begin position="386"/>
        <end position="396"/>
    </location>
</feature>
<feature type="region of interest" description="Disordered" evidence="10">
    <location>
        <begin position="270"/>
        <end position="305"/>
    </location>
</feature>
<comment type="caution">
    <text evidence="12">The sequence shown here is derived from an EMBL/GenBank/DDBJ whole genome shotgun (WGS) entry which is preliminary data.</text>
</comment>
<evidence type="ECO:0000256" key="9">
    <source>
        <dbReference type="ARBA" id="ARBA00048679"/>
    </source>
</evidence>
<dbReference type="PROSITE" id="PS00108">
    <property type="entry name" value="PROTEIN_KINASE_ST"/>
    <property type="match status" value="1"/>
</dbReference>
<dbReference type="InterPro" id="IPR005543">
    <property type="entry name" value="PASTA_dom"/>
</dbReference>
<dbReference type="SMART" id="SM00220">
    <property type="entry name" value="S_TKc"/>
    <property type="match status" value="1"/>
</dbReference>
<dbReference type="AlphaFoldDB" id="A0A8J3LGI0"/>
<dbReference type="Gene3D" id="3.30.200.20">
    <property type="entry name" value="Phosphorylase Kinase, domain 1"/>
    <property type="match status" value="1"/>
</dbReference>
<name>A0A8J3LGI0_9ACTN</name>
<keyword evidence="6" id="KW-0418">Kinase</keyword>
<evidence type="ECO:0000256" key="3">
    <source>
        <dbReference type="ARBA" id="ARBA00022679"/>
    </source>
</evidence>
<protein>
    <recommendedName>
        <fullName evidence="1">non-specific serine/threonine protein kinase</fullName>
        <ecNumber evidence="1">2.7.11.1</ecNumber>
    </recommendedName>
</protein>
<dbReference type="Proteomes" id="UP000660339">
    <property type="component" value="Unassembled WGS sequence"/>
</dbReference>
<dbReference type="CDD" id="cd14014">
    <property type="entry name" value="STKc_PknB_like"/>
    <property type="match status" value="1"/>
</dbReference>
<evidence type="ECO:0000313" key="13">
    <source>
        <dbReference type="Proteomes" id="UP000660339"/>
    </source>
</evidence>
<dbReference type="FunFam" id="1.10.510.10:FF:000021">
    <property type="entry name" value="Serine/threonine protein kinase"/>
    <property type="match status" value="1"/>
</dbReference>
<evidence type="ECO:0000256" key="10">
    <source>
        <dbReference type="SAM" id="MobiDB-lite"/>
    </source>
</evidence>
<dbReference type="SMART" id="SM00740">
    <property type="entry name" value="PASTA"/>
    <property type="match status" value="1"/>
</dbReference>
<feature type="domain" description="Protein kinase" evidence="11">
    <location>
        <begin position="12"/>
        <end position="269"/>
    </location>
</feature>
<proteinExistence type="predicted"/>
<feature type="region of interest" description="Disordered" evidence="10">
    <location>
        <begin position="353"/>
        <end position="417"/>
    </location>
</feature>
<dbReference type="CDD" id="cd06577">
    <property type="entry name" value="PASTA_pknB"/>
    <property type="match status" value="1"/>
</dbReference>
<comment type="catalytic activity">
    <reaction evidence="9">
        <text>L-seryl-[protein] + ATP = O-phospho-L-seryl-[protein] + ADP + H(+)</text>
        <dbReference type="Rhea" id="RHEA:17989"/>
        <dbReference type="Rhea" id="RHEA-COMP:9863"/>
        <dbReference type="Rhea" id="RHEA-COMP:11604"/>
        <dbReference type="ChEBI" id="CHEBI:15378"/>
        <dbReference type="ChEBI" id="CHEBI:29999"/>
        <dbReference type="ChEBI" id="CHEBI:30616"/>
        <dbReference type="ChEBI" id="CHEBI:83421"/>
        <dbReference type="ChEBI" id="CHEBI:456216"/>
        <dbReference type="EC" id="2.7.11.1"/>
    </reaction>
</comment>
<reference evidence="12" key="1">
    <citation type="submission" date="2021-01" db="EMBL/GenBank/DDBJ databases">
        <title>Whole genome shotgun sequence of Catellatospora methionotrophica NBRC 14553.</title>
        <authorList>
            <person name="Komaki H."/>
            <person name="Tamura T."/>
        </authorList>
    </citation>
    <scope>NUCLEOTIDE SEQUENCE</scope>
    <source>
        <strain evidence="12">NBRC 14553</strain>
    </source>
</reference>
<organism evidence="12 13">
    <name type="scientific">Catellatospora methionotrophica</name>
    <dbReference type="NCBI Taxonomy" id="121620"/>
    <lineage>
        <taxon>Bacteria</taxon>
        <taxon>Bacillati</taxon>
        <taxon>Actinomycetota</taxon>
        <taxon>Actinomycetes</taxon>
        <taxon>Micromonosporales</taxon>
        <taxon>Micromonosporaceae</taxon>
        <taxon>Catellatospora</taxon>
    </lineage>
</organism>
<evidence type="ECO:0000256" key="8">
    <source>
        <dbReference type="ARBA" id="ARBA00047899"/>
    </source>
</evidence>
<dbReference type="PROSITE" id="PS50011">
    <property type="entry name" value="PROTEIN_KINASE_DOM"/>
    <property type="match status" value="1"/>
</dbReference>
<evidence type="ECO:0000313" key="12">
    <source>
        <dbReference type="EMBL" id="GIG18922.1"/>
    </source>
</evidence>
<sequence length="482" mass="48881">MLDPGLVLGGRYTLRTLVARGGMGEVWSAEDTVLARRVAVKVLLPNLAADPGFAARFRAEAQAMAALSDPGIVEIYDYGQADGIAYLVMQFVEGESLLSLVRRAGPLEPGRAMRLLAQAADAIHAAHLQGIVHRDVKPANLLLRPDGRLALTDFGIARIVAADRLTAAGEIFGTASYLAPEQVTGADIGPATDVYALGVVAYEMLTQRRPFTGDTPFAVAIQQVNEPPPELPDSVPTPVRELVMRALAKDPAQRWPSAAALGAAASAAVTGPGSSAAAGTGSPPAAGTRAVARPGDGQPPAADVAAPRRRRLVAAGAVGLALVAVTGFVLSRGGAGDAPPQGAAASSSAAVSGSAVAGGTPPATPSPSATPTRRASPAVTGAADPSPGPVNSPAPDPAETTGPPTSPSPVSPSRTVPGMFSWRENEVKEALERLGLVARIEYRSTLDQCHVLEQSPVGGTVVAAGSTVDVVIGKPTGICKIT</sequence>
<feature type="compositionally biased region" description="Low complexity" evidence="10">
    <location>
        <begin position="353"/>
        <end position="378"/>
    </location>
</feature>
<dbReference type="GO" id="GO:0004674">
    <property type="term" value="F:protein serine/threonine kinase activity"/>
    <property type="evidence" value="ECO:0007669"/>
    <property type="project" value="UniProtKB-KW"/>
</dbReference>